<keyword evidence="2" id="KW-0540">Nuclease</keyword>
<dbReference type="CDD" id="cd06260">
    <property type="entry name" value="DUF820-like"/>
    <property type="match status" value="1"/>
</dbReference>
<evidence type="ECO:0000313" key="3">
    <source>
        <dbReference type="Proteomes" id="UP000621799"/>
    </source>
</evidence>
<gene>
    <name evidence="2" type="ORF">IQ235_16310</name>
</gene>
<feature type="domain" description="Putative restriction endonuclease" evidence="1">
    <location>
        <begin position="13"/>
        <end position="177"/>
    </location>
</feature>
<accession>A0A928Z8C3</accession>
<evidence type="ECO:0000259" key="1">
    <source>
        <dbReference type="Pfam" id="PF05685"/>
    </source>
</evidence>
<dbReference type="GO" id="GO:0004519">
    <property type="term" value="F:endonuclease activity"/>
    <property type="evidence" value="ECO:0007669"/>
    <property type="project" value="UniProtKB-KW"/>
</dbReference>
<dbReference type="InterPro" id="IPR011335">
    <property type="entry name" value="Restrct_endonuc-II-like"/>
</dbReference>
<reference evidence="2" key="1">
    <citation type="submission" date="2020-10" db="EMBL/GenBank/DDBJ databases">
        <authorList>
            <person name="Castelo-Branco R."/>
            <person name="Eusebio N."/>
            <person name="Adriana R."/>
            <person name="Vieira A."/>
            <person name="Brugerolle De Fraissinette N."/>
            <person name="Rezende De Castro R."/>
            <person name="Schneider M.P."/>
            <person name="Vasconcelos V."/>
            <person name="Leao P.N."/>
        </authorList>
    </citation>
    <scope>NUCLEOTIDE SEQUENCE</scope>
    <source>
        <strain evidence="2">LEGE 11467</strain>
    </source>
</reference>
<dbReference type="RefSeq" id="WP_264322501.1">
    <property type="nucleotide sequence ID" value="NZ_JADEXN010000338.1"/>
</dbReference>
<dbReference type="PANTHER" id="PTHR36558:SF1">
    <property type="entry name" value="RESTRICTION ENDONUCLEASE DOMAIN-CONTAINING PROTEIN-RELATED"/>
    <property type="match status" value="1"/>
</dbReference>
<dbReference type="Proteomes" id="UP000621799">
    <property type="component" value="Unassembled WGS sequence"/>
</dbReference>
<keyword evidence="3" id="KW-1185">Reference proteome</keyword>
<dbReference type="InterPro" id="IPR008538">
    <property type="entry name" value="Uma2"/>
</dbReference>
<dbReference type="Pfam" id="PF05685">
    <property type="entry name" value="Uma2"/>
    <property type="match status" value="1"/>
</dbReference>
<sequence>MTLALDKRTYTAQEYLDLETQADTRHEYHDREIIEMTGGNPDRNRITVSLCAILHFGLKRQPYDVFVTDQRLWIPTVNRYTYPDIMVTRDPLQLQEGRTDTITNPLLIAEVLSKSTCNYDRADKFSAYRTISSFKEYLTIDQYAIHIEHYTQTSEGWLLRDYYDIEKTFTLTAIDLEITIADLYDKVDLNVTNPESIA</sequence>
<organism evidence="2 3">
    <name type="scientific">Zarconia navalis LEGE 11467</name>
    <dbReference type="NCBI Taxonomy" id="1828826"/>
    <lineage>
        <taxon>Bacteria</taxon>
        <taxon>Bacillati</taxon>
        <taxon>Cyanobacteriota</taxon>
        <taxon>Cyanophyceae</taxon>
        <taxon>Oscillatoriophycideae</taxon>
        <taxon>Oscillatoriales</taxon>
        <taxon>Oscillatoriales incertae sedis</taxon>
        <taxon>Zarconia</taxon>
        <taxon>Zarconia navalis</taxon>
    </lineage>
</organism>
<dbReference type="PANTHER" id="PTHR36558">
    <property type="entry name" value="GLR1098 PROTEIN"/>
    <property type="match status" value="1"/>
</dbReference>
<evidence type="ECO:0000313" key="2">
    <source>
        <dbReference type="EMBL" id="MBE9042337.1"/>
    </source>
</evidence>
<dbReference type="Gene3D" id="3.90.1570.10">
    <property type="entry name" value="tt1808, chain A"/>
    <property type="match status" value="1"/>
</dbReference>
<protein>
    <submittedName>
        <fullName evidence="2">Uma2 family endonuclease</fullName>
    </submittedName>
</protein>
<comment type="caution">
    <text evidence="2">The sequence shown here is derived from an EMBL/GenBank/DDBJ whole genome shotgun (WGS) entry which is preliminary data.</text>
</comment>
<dbReference type="InterPro" id="IPR012296">
    <property type="entry name" value="Nuclease_put_TT1808"/>
</dbReference>
<name>A0A928Z8C3_9CYAN</name>
<keyword evidence="2" id="KW-0255">Endonuclease</keyword>
<proteinExistence type="predicted"/>
<dbReference type="EMBL" id="JADEXN010000338">
    <property type="protein sequence ID" value="MBE9042337.1"/>
    <property type="molecule type" value="Genomic_DNA"/>
</dbReference>
<keyword evidence="2" id="KW-0378">Hydrolase</keyword>
<dbReference type="SUPFAM" id="SSF52980">
    <property type="entry name" value="Restriction endonuclease-like"/>
    <property type="match status" value="1"/>
</dbReference>
<dbReference type="AlphaFoldDB" id="A0A928Z8C3"/>